<dbReference type="GO" id="GO:0042802">
    <property type="term" value="F:identical protein binding"/>
    <property type="evidence" value="ECO:0007669"/>
    <property type="project" value="TreeGrafter"/>
</dbReference>
<organism evidence="7 8">
    <name type="scientific">candidate division WOR-3 bacterium</name>
    <dbReference type="NCBI Taxonomy" id="2052148"/>
    <lineage>
        <taxon>Bacteria</taxon>
        <taxon>Bacteria division WOR-3</taxon>
    </lineage>
</organism>
<dbReference type="InterPro" id="IPR015421">
    <property type="entry name" value="PyrdxlP-dep_Trfase_major"/>
</dbReference>
<dbReference type="InterPro" id="IPR005814">
    <property type="entry name" value="Aminotrans_3"/>
</dbReference>
<keyword evidence="5 6" id="KW-0663">Pyridoxal phosphate</keyword>
<dbReference type="CDD" id="cd00610">
    <property type="entry name" value="OAT_like"/>
    <property type="match status" value="1"/>
</dbReference>
<dbReference type="GO" id="GO:0030170">
    <property type="term" value="F:pyridoxal phosphate binding"/>
    <property type="evidence" value="ECO:0007669"/>
    <property type="project" value="InterPro"/>
</dbReference>
<reference evidence="7" key="1">
    <citation type="submission" date="2019-11" db="EMBL/GenBank/DDBJ databases">
        <title>Microbial mats filling the niche in hypersaline microbial mats.</title>
        <authorList>
            <person name="Wong H.L."/>
            <person name="Macleod F.I."/>
            <person name="White R.A. III"/>
            <person name="Burns B.P."/>
        </authorList>
    </citation>
    <scope>NUCLEOTIDE SEQUENCE</scope>
    <source>
        <strain evidence="7">Bin_327</strain>
    </source>
</reference>
<evidence type="ECO:0000256" key="3">
    <source>
        <dbReference type="ARBA" id="ARBA00022576"/>
    </source>
</evidence>
<dbReference type="NCBIfam" id="NF004426">
    <property type="entry name" value="PRK05769.1"/>
    <property type="match status" value="1"/>
</dbReference>
<evidence type="ECO:0000313" key="8">
    <source>
        <dbReference type="Proteomes" id="UP000630660"/>
    </source>
</evidence>
<dbReference type="PROSITE" id="PS00600">
    <property type="entry name" value="AA_TRANSFER_CLASS_3"/>
    <property type="match status" value="1"/>
</dbReference>
<evidence type="ECO:0000256" key="5">
    <source>
        <dbReference type="ARBA" id="ARBA00022898"/>
    </source>
</evidence>
<sequence>MPKPEIRKLPGPEFEALVKRDKKYISPSYTRDGLYSAAVERGEGVWVWDVDGNKFLDFAAGIAVCATGHCHPRVVEAIREQAGKLMHMSGTDFYYPPQVNLAEKLAEIVPGSPNKRVFFSNSGAEAVEAGMKLARYHTRRPYWLAYYGAFHGRTFGALSLTSSKAVQREHFAPLVPQVIHVPYPDCYRCVFNETYPGCDFACLKYVEDVVFKREVDPEEVAGFFVEPIQGEGGYNVPPQGYMKALRELLSKHGILFIDDEIQAGMGRTGKMFAIEHEDGVLPDIVTIAKGIASGMPLGATVASSSVMDWQPGAHASTFGGNPVSCAAALATINELESGLVDNAAKVGAYLKGKLEDLAERWEHVANPRGRGLMLAVDITRSKESKESWPEKRNAVIRQAFMRGLIILPCGGCGIRFIPALLVTREEADTALSILADTLKEVFKR</sequence>
<comment type="cofactor">
    <cofactor evidence="1">
        <name>pyridoxal 5'-phosphate</name>
        <dbReference type="ChEBI" id="CHEBI:597326"/>
    </cofactor>
</comment>
<evidence type="ECO:0000256" key="6">
    <source>
        <dbReference type="RuleBase" id="RU003560"/>
    </source>
</evidence>
<dbReference type="InterPro" id="IPR015422">
    <property type="entry name" value="PyrdxlP-dep_Trfase_small"/>
</dbReference>
<evidence type="ECO:0000256" key="1">
    <source>
        <dbReference type="ARBA" id="ARBA00001933"/>
    </source>
</evidence>
<dbReference type="Gene3D" id="3.40.640.10">
    <property type="entry name" value="Type I PLP-dependent aspartate aminotransferase-like (Major domain)"/>
    <property type="match status" value="1"/>
</dbReference>
<dbReference type="EMBL" id="WJKJ01000215">
    <property type="protein sequence ID" value="MBD3364848.1"/>
    <property type="molecule type" value="Genomic_DNA"/>
</dbReference>
<dbReference type="FunFam" id="3.40.640.10:FF:000013">
    <property type="entry name" value="4-aminobutyrate aminotransferase"/>
    <property type="match status" value="1"/>
</dbReference>
<dbReference type="PIRSF" id="PIRSF000521">
    <property type="entry name" value="Transaminase_4ab_Lys_Orn"/>
    <property type="match status" value="1"/>
</dbReference>
<comment type="similarity">
    <text evidence="2 6">Belongs to the class-III pyridoxal-phosphate-dependent aminotransferase family.</text>
</comment>
<comment type="caution">
    <text evidence="7">The sequence shown here is derived from an EMBL/GenBank/DDBJ whole genome shotgun (WGS) entry which is preliminary data.</text>
</comment>
<dbReference type="Proteomes" id="UP000630660">
    <property type="component" value="Unassembled WGS sequence"/>
</dbReference>
<evidence type="ECO:0000313" key="7">
    <source>
        <dbReference type="EMBL" id="MBD3364848.1"/>
    </source>
</evidence>
<evidence type="ECO:0000256" key="2">
    <source>
        <dbReference type="ARBA" id="ARBA00008954"/>
    </source>
</evidence>
<keyword evidence="3 7" id="KW-0032">Aminotransferase</keyword>
<proteinExistence type="inferred from homology"/>
<dbReference type="PANTHER" id="PTHR11986">
    <property type="entry name" value="AMINOTRANSFERASE CLASS III"/>
    <property type="match status" value="1"/>
</dbReference>
<dbReference type="Pfam" id="PF00202">
    <property type="entry name" value="Aminotran_3"/>
    <property type="match status" value="1"/>
</dbReference>
<dbReference type="AlphaFoldDB" id="A0A9D5K9B7"/>
<name>A0A9D5K9B7_UNCW3</name>
<gene>
    <name evidence="7" type="ORF">GF359_06495</name>
</gene>
<dbReference type="PANTHER" id="PTHR11986:SF58">
    <property type="entry name" value="LEUCINE_METHIONINE RACEMASE"/>
    <property type="match status" value="1"/>
</dbReference>
<dbReference type="Gene3D" id="3.90.1150.10">
    <property type="entry name" value="Aspartate Aminotransferase, domain 1"/>
    <property type="match status" value="1"/>
</dbReference>
<dbReference type="InterPro" id="IPR015424">
    <property type="entry name" value="PyrdxlP-dep_Trfase"/>
</dbReference>
<accession>A0A9D5K9B7</accession>
<dbReference type="SUPFAM" id="SSF53383">
    <property type="entry name" value="PLP-dependent transferases"/>
    <property type="match status" value="1"/>
</dbReference>
<dbReference type="InterPro" id="IPR049704">
    <property type="entry name" value="Aminotrans_3_PPA_site"/>
</dbReference>
<evidence type="ECO:0000256" key="4">
    <source>
        <dbReference type="ARBA" id="ARBA00022679"/>
    </source>
</evidence>
<dbReference type="GO" id="GO:0008483">
    <property type="term" value="F:transaminase activity"/>
    <property type="evidence" value="ECO:0007669"/>
    <property type="project" value="UniProtKB-KW"/>
</dbReference>
<protein>
    <submittedName>
        <fullName evidence="7">Acetyl ornithine aminotransferase family protein</fullName>
    </submittedName>
</protein>
<dbReference type="InterPro" id="IPR050103">
    <property type="entry name" value="Class-III_PLP-dep_AT"/>
</dbReference>
<keyword evidence="4" id="KW-0808">Transferase</keyword>